<comment type="caution">
    <text evidence="2">The sequence shown here is derived from an EMBL/GenBank/DDBJ whole genome shotgun (WGS) entry which is preliminary data.</text>
</comment>
<dbReference type="EMBL" id="JASCZI010190688">
    <property type="protein sequence ID" value="MED6191180.1"/>
    <property type="molecule type" value="Genomic_DNA"/>
</dbReference>
<keyword evidence="3" id="KW-1185">Reference proteome</keyword>
<evidence type="ECO:0000313" key="3">
    <source>
        <dbReference type="Proteomes" id="UP001341840"/>
    </source>
</evidence>
<name>A0ABU6X3D1_9FABA</name>
<reference evidence="2 3" key="1">
    <citation type="journal article" date="2023" name="Plants (Basel)">
        <title>Bridging the Gap: Combining Genomics and Transcriptomics Approaches to Understand Stylosanthes scabra, an Orphan Legume from the Brazilian Caatinga.</title>
        <authorList>
            <person name="Ferreira-Neto J.R.C."/>
            <person name="da Silva M.D."/>
            <person name="Binneck E."/>
            <person name="de Melo N.F."/>
            <person name="da Silva R.H."/>
            <person name="de Melo A.L.T.M."/>
            <person name="Pandolfi V."/>
            <person name="Bustamante F.O."/>
            <person name="Brasileiro-Vidal A.C."/>
            <person name="Benko-Iseppon A.M."/>
        </authorList>
    </citation>
    <scope>NUCLEOTIDE SEQUENCE [LARGE SCALE GENOMIC DNA]</scope>
    <source>
        <tissue evidence="2">Leaves</tissue>
    </source>
</reference>
<organism evidence="2 3">
    <name type="scientific">Stylosanthes scabra</name>
    <dbReference type="NCBI Taxonomy" id="79078"/>
    <lineage>
        <taxon>Eukaryota</taxon>
        <taxon>Viridiplantae</taxon>
        <taxon>Streptophyta</taxon>
        <taxon>Embryophyta</taxon>
        <taxon>Tracheophyta</taxon>
        <taxon>Spermatophyta</taxon>
        <taxon>Magnoliopsida</taxon>
        <taxon>eudicotyledons</taxon>
        <taxon>Gunneridae</taxon>
        <taxon>Pentapetalae</taxon>
        <taxon>rosids</taxon>
        <taxon>fabids</taxon>
        <taxon>Fabales</taxon>
        <taxon>Fabaceae</taxon>
        <taxon>Papilionoideae</taxon>
        <taxon>50 kb inversion clade</taxon>
        <taxon>dalbergioids sensu lato</taxon>
        <taxon>Dalbergieae</taxon>
        <taxon>Pterocarpus clade</taxon>
        <taxon>Stylosanthes</taxon>
    </lineage>
</organism>
<dbReference type="PANTHER" id="PTHR33144:SF16">
    <property type="entry name" value="OS02G0129000 PROTEIN"/>
    <property type="match status" value="1"/>
</dbReference>
<evidence type="ECO:0008006" key="4">
    <source>
        <dbReference type="Google" id="ProtNLM"/>
    </source>
</evidence>
<proteinExistence type="predicted"/>
<gene>
    <name evidence="2" type="ORF">PIB30_113649</name>
    <name evidence="1" type="ORF">PIB30_115355</name>
</gene>
<reference evidence="2" key="2">
    <citation type="submission" date="2023-01" db="EMBL/GenBank/DDBJ databases">
        <authorList>
            <person name="Ferreira-Neto J.R.C."/>
            <person name="Da Silva M.D."/>
            <person name="Binneck E."/>
            <person name="De Melo N.F."/>
            <person name="Da Silva R.H."/>
            <person name="De Melo A.L.T.M."/>
            <person name="Pandolfi V."/>
            <person name="Bustamante F.O."/>
            <person name="Brasileiro-Vidal A.C."/>
            <person name="Benko-Iseppon A.M."/>
        </authorList>
    </citation>
    <scope>NUCLEOTIDE SEQUENCE</scope>
    <source>
        <tissue evidence="2">Leaves</tissue>
    </source>
</reference>
<accession>A0ABU6X3D1</accession>
<dbReference type="PANTHER" id="PTHR33144">
    <property type="entry name" value="OS10G0409366 PROTEIN-RELATED"/>
    <property type="match status" value="1"/>
</dbReference>
<sequence length="70" mass="8490">TKFILPSSAQKWVIETVRDAWKRFKGKIKKKHFVPYDTIDDMMKNRPRQVPEGQFIKLIYYWSHPIIQVI</sequence>
<dbReference type="Proteomes" id="UP001341840">
    <property type="component" value="Unassembled WGS sequence"/>
</dbReference>
<protein>
    <recommendedName>
        <fullName evidence="4">Transposase</fullName>
    </recommendedName>
</protein>
<dbReference type="EMBL" id="JASCZI010102987">
    <property type="protein sequence ID" value="MED6154712.1"/>
    <property type="molecule type" value="Genomic_DNA"/>
</dbReference>
<evidence type="ECO:0000313" key="1">
    <source>
        <dbReference type="EMBL" id="MED6154712.1"/>
    </source>
</evidence>
<feature type="non-terminal residue" evidence="2">
    <location>
        <position position="1"/>
    </location>
</feature>
<evidence type="ECO:0000313" key="2">
    <source>
        <dbReference type="EMBL" id="MED6191180.1"/>
    </source>
</evidence>